<proteinExistence type="predicted"/>
<evidence type="ECO:0000313" key="1">
    <source>
        <dbReference type="EMBL" id="VFU41567.1"/>
    </source>
</evidence>
<dbReference type="AlphaFoldDB" id="A0A6N2LNG3"/>
<name>A0A6N2LNG3_SALVM</name>
<sequence>MRQEGEIKIGLLLSQKKSHVGFLNSNCLQAHARQKEWILCETVTFLKSSFWQRRRGECCSPFFLALSIRFVGFLGENSIFDSF</sequence>
<dbReference type="EMBL" id="CAADRP010001563">
    <property type="protein sequence ID" value="VFU41567.1"/>
    <property type="molecule type" value="Genomic_DNA"/>
</dbReference>
<gene>
    <name evidence="1" type="ORF">SVIM_LOCUS245010</name>
</gene>
<reference evidence="1" key="1">
    <citation type="submission" date="2019-03" db="EMBL/GenBank/DDBJ databases">
        <authorList>
            <person name="Mank J."/>
            <person name="Almeida P."/>
        </authorList>
    </citation>
    <scope>NUCLEOTIDE SEQUENCE</scope>
    <source>
        <strain evidence="1">78183</strain>
    </source>
</reference>
<accession>A0A6N2LNG3</accession>
<protein>
    <submittedName>
        <fullName evidence="1">Uncharacterized protein</fullName>
    </submittedName>
</protein>
<organism evidence="1">
    <name type="scientific">Salix viminalis</name>
    <name type="common">Common osier</name>
    <name type="synonym">Basket willow</name>
    <dbReference type="NCBI Taxonomy" id="40686"/>
    <lineage>
        <taxon>Eukaryota</taxon>
        <taxon>Viridiplantae</taxon>
        <taxon>Streptophyta</taxon>
        <taxon>Embryophyta</taxon>
        <taxon>Tracheophyta</taxon>
        <taxon>Spermatophyta</taxon>
        <taxon>Magnoliopsida</taxon>
        <taxon>eudicotyledons</taxon>
        <taxon>Gunneridae</taxon>
        <taxon>Pentapetalae</taxon>
        <taxon>rosids</taxon>
        <taxon>fabids</taxon>
        <taxon>Malpighiales</taxon>
        <taxon>Salicaceae</taxon>
        <taxon>Saliceae</taxon>
        <taxon>Salix</taxon>
    </lineage>
</organism>